<dbReference type="HAMAP" id="MF_01147">
    <property type="entry name" value="Lgt"/>
    <property type="match status" value="1"/>
</dbReference>
<dbReference type="NCBIfam" id="TIGR00544">
    <property type="entry name" value="lgt"/>
    <property type="match status" value="1"/>
</dbReference>
<evidence type="ECO:0000256" key="6">
    <source>
        <dbReference type="ARBA" id="ARBA00023136"/>
    </source>
</evidence>
<comment type="function">
    <text evidence="7">Catalyzes the transfer of the diacylglyceryl group from phosphatidylglycerol to the sulfhydryl group of the N-terminal cysteine of a prolipoprotein, the first step in the formation of mature lipoproteins.</text>
</comment>
<evidence type="ECO:0000256" key="7">
    <source>
        <dbReference type="HAMAP-Rule" id="MF_01147"/>
    </source>
</evidence>
<comment type="catalytic activity">
    <reaction evidence="7">
        <text>L-cysteinyl-[prolipoprotein] + a 1,2-diacyl-sn-glycero-3-phospho-(1'-sn-glycerol) = an S-1,2-diacyl-sn-glyceryl-L-cysteinyl-[prolipoprotein] + sn-glycerol 1-phosphate + H(+)</text>
        <dbReference type="Rhea" id="RHEA:56712"/>
        <dbReference type="Rhea" id="RHEA-COMP:14679"/>
        <dbReference type="Rhea" id="RHEA-COMP:14680"/>
        <dbReference type="ChEBI" id="CHEBI:15378"/>
        <dbReference type="ChEBI" id="CHEBI:29950"/>
        <dbReference type="ChEBI" id="CHEBI:57685"/>
        <dbReference type="ChEBI" id="CHEBI:64716"/>
        <dbReference type="ChEBI" id="CHEBI:140658"/>
        <dbReference type="EC" id="2.5.1.145"/>
    </reaction>
</comment>
<keyword evidence="6 7" id="KW-0472">Membrane</keyword>
<name>A0AA94L0M9_9MICO</name>
<feature type="transmembrane region" description="Helical" evidence="7">
    <location>
        <begin position="42"/>
        <end position="65"/>
    </location>
</feature>
<dbReference type="EC" id="2.5.1.145" evidence="7"/>
<reference evidence="9 10" key="1">
    <citation type="submission" date="2016-10" db="EMBL/GenBank/DDBJ databases">
        <authorList>
            <person name="Varghese N."/>
            <person name="Submissions S."/>
        </authorList>
    </citation>
    <scope>NUCLEOTIDE SEQUENCE [LARGE SCALE GENOMIC DNA]</scope>
    <source>
        <strain evidence="9 10">IAM 15147</strain>
    </source>
</reference>
<feature type="transmembrane region" description="Helical" evidence="7">
    <location>
        <begin position="77"/>
        <end position="96"/>
    </location>
</feature>
<dbReference type="RefSeq" id="WP_318255580.1">
    <property type="nucleotide sequence ID" value="NZ_FOZN01000004.1"/>
</dbReference>
<feature type="transmembrane region" description="Helical" evidence="7">
    <location>
        <begin position="133"/>
        <end position="152"/>
    </location>
</feature>
<dbReference type="GO" id="GO:0042158">
    <property type="term" value="P:lipoprotein biosynthetic process"/>
    <property type="evidence" value="ECO:0007669"/>
    <property type="project" value="UniProtKB-UniRule"/>
</dbReference>
<feature type="transmembrane region" description="Helical" evidence="7">
    <location>
        <begin position="172"/>
        <end position="196"/>
    </location>
</feature>
<dbReference type="EMBL" id="FOZN01000004">
    <property type="protein sequence ID" value="SFS18545.1"/>
    <property type="molecule type" value="Genomic_DNA"/>
</dbReference>
<gene>
    <name evidence="7" type="primary">lgt</name>
    <name evidence="9" type="ORF">SAMN04487783_2673</name>
</gene>
<feature type="binding site" evidence="7">
    <location>
        <position position="222"/>
    </location>
    <ligand>
        <name>a 1,2-diacyl-sn-glycero-3-phospho-(1'-sn-glycerol)</name>
        <dbReference type="ChEBI" id="CHEBI:64716"/>
    </ligand>
</feature>
<comment type="similarity">
    <text evidence="1 7">Belongs to the Lgt family.</text>
</comment>
<dbReference type="Proteomes" id="UP000198506">
    <property type="component" value="Unassembled WGS sequence"/>
</dbReference>
<dbReference type="PANTHER" id="PTHR30589:SF0">
    <property type="entry name" value="PHOSPHATIDYLGLYCEROL--PROLIPOPROTEIN DIACYLGLYCERYL TRANSFERASE"/>
    <property type="match status" value="1"/>
</dbReference>
<evidence type="ECO:0000256" key="2">
    <source>
        <dbReference type="ARBA" id="ARBA00022475"/>
    </source>
</evidence>
<keyword evidence="5 7" id="KW-1133">Transmembrane helix</keyword>
<evidence type="ECO:0000256" key="8">
    <source>
        <dbReference type="SAM" id="MobiDB-lite"/>
    </source>
</evidence>
<protein>
    <recommendedName>
        <fullName evidence="7">Phosphatidylglycerol--prolipoprotein diacylglyceryl transferase</fullName>
        <ecNumber evidence="7">2.5.1.145</ecNumber>
    </recommendedName>
</protein>
<dbReference type="PANTHER" id="PTHR30589">
    <property type="entry name" value="PROLIPOPROTEIN DIACYLGLYCERYL TRANSFERASE"/>
    <property type="match status" value="1"/>
</dbReference>
<comment type="pathway">
    <text evidence="7">Protein modification; lipoprotein biosynthesis (diacylglyceryl transfer).</text>
</comment>
<proteinExistence type="inferred from homology"/>
<evidence type="ECO:0000313" key="9">
    <source>
        <dbReference type="EMBL" id="SFS18545.1"/>
    </source>
</evidence>
<dbReference type="InterPro" id="IPR001640">
    <property type="entry name" value="Lgt"/>
</dbReference>
<keyword evidence="3 7" id="KW-0808">Transferase</keyword>
<keyword evidence="10" id="KW-1185">Reference proteome</keyword>
<feature type="region of interest" description="Disordered" evidence="8">
    <location>
        <begin position="350"/>
        <end position="395"/>
    </location>
</feature>
<dbReference type="AlphaFoldDB" id="A0AA94L0M9"/>
<accession>A0AA94L0M9</accession>
<evidence type="ECO:0000256" key="4">
    <source>
        <dbReference type="ARBA" id="ARBA00022692"/>
    </source>
</evidence>
<feature type="transmembrane region" description="Helical" evidence="7">
    <location>
        <begin position="203"/>
        <end position="221"/>
    </location>
</feature>
<evidence type="ECO:0000313" key="10">
    <source>
        <dbReference type="Proteomes" id="UP000198506"/>
    </source>
</evidence>
<feature type="transmembrane region" description="Helical" evidence="7">
    <location>
        <begin position="265"/>
        <end position="282"/>
    </location>
</feature>
<dbReference type="PROSITE" id="PS01311">
    <property type="entry name" value="LGT"/>
    <property type="match status" value="1"/>
</dbReference>
<keyword evidence="4 7" id="KW-0812">Transmembrane</keyword>
<evidence type="ECO:0000256" key="3">
    <source>
        <dbReference type="ARBA" id="ARBA00022679"/>
    </source>
</evidence>
<evidence type="ECO:0000256" key="5">
    <source>
        <dbReference type="ARBA" id="ARBA00022989"/>
    </source>
</evidence>
<feature type="transmembrane region" description="Helical" evidence="7">
    <location>
        <begin position="325"/>
        <end position="342"/>
    </location>
</feature>
<feature type="transmembrane region" description="Helical" evidence="7">
    <location>
        <begin position="102"/>
        <end position="121"/>
    </location>
</feature>
<evidence type="ECO:0000256" key="1">
    <source>
        <dbReference type="ARBA" id="ARBA00007150"/>
    </source>
</evidence>
<dbReference type="GO" id="GO:0005886">
    <property type="term" value="C:plasma membrane"/>
    <property type="evidence" value="ECO:0007669"/>
    <property type="project" value="UniProtKB-SubCell"/>
</dbReference>
<comment type="caution">
    <text evidence="9">The sequence shown here is derived from an EMBL/GenBank/DDBJ whole genome shotgun (WGS) entry which is preliminary data.</text>
</comment>
<organism evidence="9 10">
    <name type="scientific">Agrococcus baldri</name>
    <dbReference type="NCBI Taxonomy" id="153730"/>
    <lineage>
        <taxon>Bacteria</taxon>
        <taxon>Bacillati</taxon>
        <taxon>Actinomycetota</taxon>
        <taxon>Actinomycetes</taxon>
        <taxon>Micrococcales</taxon>
        <taxon>Microbacteriaceae</taxon>
        <taxon>Agrococcus</taxon>
    </lineage>
</organism>
<dbReference type="Pfam" id="PF01790">
    <property type="entry name" value="LGT"/>
    <property type="match status" value="1"/>
</dbReference>
<sequence length="395" mass="43024">MTSQSGAALLQSIPSPSPEWQQLAIGQWLEALGIMPLVQGSVLGAVLVGIVLGIVIAVVVLGIWLFTGSLTRKDAGWTLLMSLLFGVVLAFLLRFVGPSWGVQTYALCILAGIVIATLLTGYRLRQRGVDAGYVIDIAVWAVLLGIAAARLFHVLTHPDDYFGVGRDPITAFYIWEGGIAIFGALIGGAVGIWIGCRTTGVRFTTFVDALAPGLLLAQAFGRLGNWFNHELFGQPTELPWGLEIEATNPAFPVGLPPETLFHPTFAYEIVWNVLGAVLLLWLDRKRDVQWGRLIALYLIWYGLGRSVFETIRLDPSELLLGIRTNVWMAFLAIAVGVVVWVVQTRRHPGLEPSPWQPGREPGAEEGVDSDVYTELPETRTQDEAEPAAEPAAPIR</sequence>
<comment type="subcellular location">
    <subcellularLocation>
        <location evidence="7">Cell membrane</location>
        <topology evidence="7">Multi-pass membrane protein</topology>
    </subcellularLocation>
</comment>
<dbReference type="GO" id="GO:0008961">
    <property type="term" value="F:phosphatidylglycerol-prolipoprotein diacylglyceryl transferase activity"/>
    <property type="evidence" value="ECO:0007669"/>
    <property type="project" value="UniProtKB-UniRule"/>
</dbReference>
<feature type="transmembrane region" description="Helical" evidence="7">
    <location>
        <begin position="294"/>
        <end position="313"/>
    </location>
</feature>
<keyword evidence="2 7" id="KW-1003">Cell membrane</keyword>